<dbReference type="Proteomes" id="UP000308054">
    <property type="component" value="Unassembled WGS sequence"/>
</dbReference>
<dbReference type="CDD" id="cd06571">
    <property type="entry name" value="Bac_DnaA_C"/>
    <property type="match status" value="1"/>
</dbReference>
<keyword evidence="3" id="KW-1185">Reference proteome</keyword>
<reference evidence="2 3" key="1">
    <citation type="journal article" date="2017" name="Int. J. Syst. Evol. Microbiol.">
        <title>Marinicauda algicola sp. nov., isolated from a marine red alga Rhodosorus marinus.</title>
        <authorList>
            <person name="Jeong S.E."/>
            <person name="Jeon S.H."/>
            <person name="Chun B.H."/>
            <person name="Kim D.W."/>
            <person name="Jeon C.O."/>
        </authorList>
    </citation>
    <scope>NUCLEOTIDE SEQUENCE [LARGE SCALE GENOMIC DNA]</scope>
    <source>
        <strain evidence="2 3">JCM 31718</strain>
    </source>
</reference>
<dbReference type="GO" id="GO:0006275">
    <property type="term" value="P:regulation of DNA replication"/>
    <property type="evidence" value="ECO:0007669"/>
    <property type="project" value="InterPro"/>
</dbReference>
<feature type="domain" description="Chromosomal replication initiator DnaA C-terminal" evidence="1">
    <location>
        <begin position="15"/>
        <end position="84"/>
    </location>
</feature>
<dbReference type="Pfam" id="PF08299">
    <property type="entry name" value="Bac_DnaA_C"/>
    <property type="match status" value="1"/>
</dbReference>
<comment type="caution">
    <text evidence="2">The sequence shown here is derived from an EMBL/GenBank/DDBJ whole genome shotgun (WGS) entry which is preliminary data.</text>
</comment>
<dbReference type="Gene3D" id="1.10.1750.10">
    <property type="match status" value="1"/>
</dbReference>
<dbReference type="AlphaFoldDB" id="A0A4S2H0D6"/>
<evidence type="ECO:0000313" key="3">
    <source>
        <dbReference type="Proteomes" id="UP000308054"/>
    </source>
</evidence>
<dbReference type="GO" id="GO:0005524">
    <property type="term" value="F:ATP binding"/>
    <property type="evidence" value="ECO:0007669"/>
    <property type="project" value="InterPro"/>
</dbReference>
<evidence type="ECO:0000259" key="1">
    <source>
        <dbReference type="SMART" id="SM00760"/>
    </source>
</evidence>
<protein>
    <submittedName>
        <fullName evidence="2">Chromosomal replication initiator DnaA</fullName>
    </submittedName>
</protein>
<dbReference type="InterPro" id="IPR010921">
    <property type="entry name" value="Trp_repressor/repl_initiator"/>
</dbReference>
<dbReference type="EMBL" id="SRXW01000003">
    <property type="protein sequence ID" value="TGY88542.1"/>
    <property type="molecule type" value="Genomic_DNA"/>
</dbReference>
<dbReference type="GO" id="GO:0006270">
    <property type="term" value="P:DNA replication initiation"/>
    <property type="evidence" value="ECO:0007669"/>
    <property type="project" value="InterPro"/>
</dbReference>
<proteinExistence type="predicted"/>
<evidence type="ECO:0000313" key="2">
    <source>
        <dbReference type="EMBL" id="TGY88542.1"/>
    </source>
</evidence>
<dbReference type="InterPro" id="IPR013159">
    <property type="entry name" value="DnaA_C"/>
</dbReference>
<accession>A0A4S2H0D6</accession>
<dbReference type="PANTHER" id="PTHR30050:SF4">
    <property type="entry name" value="ATP-BINDING PROTEIN RV3427C IN INSERTION SEQUENCE-RELATED"/>
    <property type="match status" value="1"/>
</dbReference>
<dbReference type="OrthoDB" id="8480222at2"/>
<sequence>MTEDKISRARLDRARARLAQQAVAYAFDVPVEEIAAPTRRSAKVALARQVAMYLAHVAFELSLARVGDAFGRDRTTAAYACHRIEDRRDEPGFDGFLDALEACLRAAPPPPGRGACEEIAA</sequence>
<name>A0A4S2H0D6_9PROT</name>
<dbReference type="SMART" id="SM00760">
    <property type="entry name" value="Bac_DnaA_C"/>
    <property type="match status" value="1"/>
</dbReference>
<dbReference type="PANTHER" id="PTHR30050">
    <property type="entry name" value="CHROMOSOMAL REPLICATION INITIATOR PROTEIN DNAA"/>
    <property type="match status" value="1"/>
</dbReference>
<dbReference type="SUPFAM" id="SSF48295">
    <property type="entry name" value="TrpR-like"/>
    <property type="match status" value="1"/>
</dbReference>
<dbReference type="GO" id="GO:0043565">
    <property type="term" value="F:sequence-specific DNA binding"/>
    <property type="evidence" value="ECO:0007669"/>
    <property type="project" value="InterPro"/>
</dbReference>
<dbReference type="RefSeq" id="WP_135996388.1">
    <property type="nucleotide sequence ID" value="NZ_CP071057.1"/>
</dbReference>
<organism evidence="2 3">
    <name type="scientific">Marinicauda algicola</name>
    <dbReference type="NCBI Taxonomy" id="2029849"/>
    <lineage>
        <taxon>Bacteria</taxon>
        <taxon>Pseudomonadati</taxon>
        <taxon>Pseudomonadota</taxon>
        <taxon>Alphaproteobacteria</taxon>
        <taxon>Maricaulales</taxon>
        <taxon>Maricaulaceae</taxon>
        <taxon>Marinicauda</taxon>
    </lineage>
</organism>
<gene>
    <name evidence="2" type="ORF">E5163_12070</name>
</gene>